<name>A0ABV8DZQ1_9NOCA</name>
<protein>
    <submittedName>
        <fullName evidence="6">TetR/AcrR family transcriptional regulator</fullName>
    </submittedName>
</protein>
<feature type="domain" description="HTH tetR-type" evidence="5">
    <location>
        <begin position="13"/>
        <end position="73"/>
    </location>
</feature>
<reference evidence="7" key="1">
    <citation type="journal article" date="2019" name="Int. J. Syst. Evol. Microbiol.">
        <title>The Global Catalogue of Microorganisms (GCM) 10K type strain sequencing project: providing services to taxonomists for standard genome sequencing and annotation.</title>
        <authorList>
            <consortium name="The Broad Institute Genomics Platform"/>
            <consortium name="The Broad Institute Genome Sequencing Center for Infectious Disease"/>
            <person name="Wu L."/>
            <person name="Ma J."/>
        </authorList>
    </citation>
    <scope>NUCLEOTIDE SEQUENCE [LARGE SCALE GENOMIC DNA]</scope>
    <source>
        <strain evidence="7">CGMCC 4.7330</strain>
    </source>
</reference>
<evidence type="ECO:0000313" key="7">
    <source>
        <dbReference type="Proteomes" id="UP001595696"/>
    </source>
</evidence>
<evidence type="ECO:0000256" key="1">
    <source>
        <dbReference type="ARBA" id="ARBA00023015"/>
    </source>
</evidence>
<accession>A0ABV8DZQ1</accession>
<keyword evidence="2 4" id="KW-0238">DNA-binding</keyword>
<dbReference type="Pfam" id="PF00440">
    <property type="entry name" value="TetR_N"/>
    <property type="match status" value="1"/>
</dbReference>
<dbReference type="Pfam" id="PF21993">
    <property type="entry name" value="TetR_C_13_2"/>
    <property type="match status" value="1"/>
</dbReference>
<evidence type="ECO:0000256" key="2">
    <source>
        <dbReference type="ARBA" id="ARBA00023125"/>
    </source>
</evidence>
<evidence type="ECO:0000259" key="5">
    <source>
        <dbReference type="PROSITE" id="PS50977"/>
    </source>
</evidence>
<dbReference type="RefSeq" id="WP_378615070.1">
    <property type="nucleotide sequence ID" value="NZ_JBHSAX010000019.1"/>
</dbReference>
<proteinExistence type="predicted"/>
<dbReference type="SUPFAM" id="SSF46689">
    <property type="entry name" value="Homeodomain-like"/>
    <property type="match status" value="1"/>
</dbReference>
<dbReference type="EMBL" id="JBHSAX010000019">
    <property type="protein sequence ID" value="MFC3965324.1"/>
    <property type="molecule type" value="Genomic_DNA"/>
</dbReference>
<dbReference type="InterPro" id="IPR054156">
    <property type="entry name" value="YxaF_TetR_C"/>
</dbReference>
<dbReference type="InterPro" id="IPR001647">
    <property type="entry name" value="HTH_TetR"/>
</dbReference>
<keyword evidence="7" id="KW-1185">Reference proteome</keyword>
<organism evidence="6 7">
    <name type="scientific">Nocardia jiangsuensis</name>
    <dbReference type="NCBI Taxonomy" id="1691563"/>
    <lineage>
        <taxon>Bacteria</taxon>
        <taxon>Bacillati</taxon>
        <taxon>Actinomycetota</taxon>
        <taxon>Actinomycetes</taxon>
        <taxon>Mycobacteriales</taxon>
        <taxon>Nocardiaceae</taxon>
        <taxon>Nocardia</taxon>
    </lineage>
</organism>
<dbReference type="PANTHER" id="PTHR47506:SF3">
    <property type="entry name" value="HTH-TYPE TRANSCRIPTIONAL REGULATOR LMRA"/>
    <property type="match status" value="1"/>
</dbReference>
<dbReference type="SUPFAM" id="SSF48498">
    <property type="entry name" value="Tetracyclin repressor-like, C-terminal domain"/>
    <property type="match status" value="1"/>
</dbReference>
<feature type="DNA-binding region" description="H-T-H motif" evidence="4">
    <location>
        <begin position="36"/>
        <end position="55"/>
    </location>
</feature>
<dbReference type="PANTHER" id="PTHR47506">
    <property type="entry name" value="TRANSCRIPTIONAL REGULATORY PROTEIN"/>
    <property type="match status" value="1"/>
</dbReference>
<dbReference type="PRINTS" id="PR00455">
    <property type="entry name" value="HTHTETR"/>
</dbReference>
<keyword evidence="3" id="KW-0804">Transcription</keyword>
<keyword evidence="1" id="KW-0805">Transcription regulation</keyword>
<gene>
    <name evidence="6" type="ORF">ACFO0B_25325</name>
</gene>
<dbReference type="InterPro" id="IPR036271">
    <property type="entry name" value="Tet_transcr_reg_TetR-rel_C_sf"/>
</dbReference>
<dbReference type="Gene3D" id="1.10.357.10">
    <property type="entry name" value="Tetracycline Repressor, domain 2"/>
    <property type="match status" value="1"/>
</dbReference>
<evidence type="ECO:0000256" key="4">
    <source>
        <dbReference type="PROSITE-ProRule" id="PRU00335"/>
    </source>
</evidence>
<sequence>MTVTAESLTAKGRRSRSRIIEAASELILAHGTTATTMEAIRLAAEVSTSQLYHYFADKRDLLAAVIQARTEVVVANEWVTGLRSLRDLRAWRDAVVEGARATGWRTGCPLASFAEQIGDTDPELLELVARGLRRLTDTVAAGLIRMRDSGELLPDADIARLALLIVTAYEGGMLVARAQRDCLPLEVALDAAIDRVAAEAIPAAAGSVRGRADQPARKVDSAVLQRH</sequence>
<evidence type="ECO:0000313" key="6">
    <source>
        <dbReference type="EMBL" id="MFC3965324.1"/>
    </source>
</evidence>
<dbReference type="InterPro" id="IPR009057">
    <property type="entry name" value="Homeodomain-like_sf"/>
</dbReference>
<comment type="caution">
    <text evidence="6">The sequence shown here is derived from an EMBL/GenBank/DDBJ whole genome shotgun (WGS) entry which is preliminary data.</text>
</comment>
<dbReference type="PROSITE" id="PS50977">
    <property type="entry name" value="HTH_TETR_2"/>
    <property type="match status" value="1"/>
</dbReference>
<dbReference type="Proteomes" id="UP001595696">
    <property type="component" value="Unassembled WGS sequence"/>
</dbReference>
<evidence type="ECO:0000256" key="3">
    <source>
        <dbReference type="ARBA" id="ARBA00023163"/>
    </source>
</evidence>